<sequence length="195" mass="22727">MPSPRLFATHIPYTSLPESVLTSGCRIVYVCRNPKDVFVSMWHFMFKLREKNLPPLSLEEVFDLFYKGIFPYGPLWDHVLAYQKASLECPRRVLFLRYEDMKMEPLVHVKRLAEFLGQPFSLEEENEGVVQEILKLCSFESLSNLEVNKSGTYRDDIKNNVFFREGKVGDFSNHLTAQMIEILDQMTNEKFGGVF</sequence>
<name>A0ACC0F8Z1_9ERIC</name>
<dbReference type="EMBL" id="CM045772">
    <property type="protein sequence ID" value="KAI7985008.1"/>
    <property type="molecule type" value="Genomic_DNA"/>
</dbReference>
<evidence type="ECO:0000313" key="1">
    <source>
        <dbReference type="EMBL" id="KAI7985008.1"/>
    </source>
</evidence>
<accession>A0ACC0F8Z1</accession>
<protein>
    <submittedName>
        <fullName evidence="1">Cytosolic sulfotransferase 17</fullName>
    </submittedName>
</protein>
<proteinExistence type="predicted"/>
<dbReference type="Proteomes" id="UP001060215">
    <property type="component" value="Chromosome 15"/>
</dbReference>
<gene>
    <name evidence="1" type="ORF">LOK49_LG14G00469</name>
</gene>
<keyword evidence="2" id="KW-1185">Reference proteome</keyword>
<reference evidence="1 2" key="1">
    <citation type="journal article" date="2022" name="Plant J.">
        <title>Chromosome-level genome of Camellia lanceoleosa provides a valuable resource for understanding genome evolution and self-incompatibility.</title>
        <authorList>
            <person name="Gong W."/>
            <person name="Xiao S."/>
            <person name="Wang L."/>
            <person name="Liao Z."/>
            <person name="Chang Y."/>
            <person name="Mo W."/>
            <person name="Hu G."/>
            <person name="Li W."/>
            <person name="Zhao G."/>
            <person name="Zhu H."/>
            <person name="Hu X."/>
            <person name="Ji K."/>
            <person name="Xiang X."/>
            <person name="Song Q."/>
            <person name="Yuan D."/>
            <person name="Jin S."/>
            <person name="Zhang L."/>
        </authorList>
    </citation>
    <scope>NUCLEOTIDE SEQUENCE [LARGE SCALE GENOMIC DNA]</scope>
    <source>
        <strain evidence="1">SQ_2022a</strain>
    </source>
</reference>
<comment type="caution">
    <text evidence="1">The sequence shown here is derived from an EMBL/GenBank/DDBJ whole genome shotgun (WGS) entry which is preliminary data.</text>
</comment>
<evidence type="ECO:0000313" key="2">
    <source>
        <dbReference type="Proteomes" id="UP001060215"/>
    </source>
</evidence>
<organism evidence="1 2">
    <name type="scientific">Camellia lanceoleosa</name>
    <dbReference type="NCBI Taxonomy" id="1840588"/>
    <lineage>
        <taxon>Eukaryota</taxon>
        <taxon>Viridiplantae</taxon>
        <taxon>Streptophyta</taxon>
        <taxon>Embryophyta</taxon>
        <taxon>Tracheophyta</taxon>
        <taxon>Spermatophyta</taxon>
        <taxon>Magnoliopsida</taxon>
        <taxon>eudicotyledons</taxon>
        <taxon>Gunneridae</taxon>
        <taxon>Pentapetalae</taxon>
        <taxon>asterids</taxon>
        <taxon>Ericales</taxon>
        <taxon>Theaceae</taxon>
        <taxon>Camellia</taxon>
    </lineage>
</organism>